<dbReference type="AlphaFoldDB" id="A0A9P3PZC6"/>
<keyword evidence="2" id="KW-1185">Reference proteome</keyword>
<gene>
    <name evidence="1" type="ORF">LshimejAT787_1801250</name>
</gene>
<dbReference type="EMBL" id="BRPK01000018">
    <property type="protein sequence ID" value="GLB44788.1"/>
    <property type="molecule type" value="Genomic_DNA"/>
</dbReference>
<organism evidence="1 2">
    <name type="scientific">Lyophyllum shimeji</name>
    <name type="common">Hon-shimeji</name>
    <name type="synonym">Tricholoma shimeji</name>
    <dbReference type="NCBI Taxonomy" id="47721"/>
    <lineage>
        <taxon>Eukaryota</taxon>
        <taxon>Fungi</taxon>
        <taxon>Dikarya</taxon>
        <taxon>Basidiomycota</taxon>
        <taxon>Agaricomycotina</taxon>
        <taxon>Agaricomycetes</taxon>
        <taxon>Agaricomycetidae</taxon>
        <taxon>Agaricales</taxon>
        <taxon>Tricholomatineae</taxon>
        <taxon>Lyophyllaceae</taxon>
        <taxon>Lyophyllum</taxon>
    </lineage>
</organism>
<evidence type="ECO:0000313" key="1">
    <source>
        <dbReference type="EMBL" id="GLB44788.1"/>
    </source>
</evidence>
<protein>
    <submittedName>
        <fullName evidence="1">Uncharacterized protein</fullName>
    </submittedName>
</protein>
<evidence type="ECO:0000313" key="2">
    <source>
        <dbReference type="Proteomes" id="UP001063166"/>
    </source>
</evidence>
<dbReference type="Proteomes" id="UP001063166">
    <property type="component" value="Unassembled WGS sequence"/>
</dbReference>
<proteinExistence type="predicted"/>
<accession>A0A9P3PZC6</accession>
<reference evidence="1" key="1">
    <citation type="submission" date="2022-07" db="EMBL/GenBank/DDBJ databases">
        <title>The genome of Lyophyllum shimeji provides insight into the initial evolution of ectomycorrhizal fungal genome.</title>
        <authorList>
            <person name="Kobayashi Y."/>
            <person name="Shibata T."/>
            <person name="Hirakawa H."/>
            <person name="Shigenobu S."/>
            <person name="Nishiyama T."/>
            <person name="Yamada A."/>
            <person name="Hasebe M."/>
            <person name="Kawaguchi M."/>
        </authorList>
    </citation>
    <scope>NUCLEOTIDE SEQUENCE</scope>
    <source>
        <strain evidence="1">AT787</strain>
    </source>
</reference>
<sequence length="125" mass="14234">MMCLCRSLWVLVRFSNELVQPPATDSTLHNRGLGYGFSPAITTMDPMHPDAAGMSCSELRARRRFYALHLFPSHYQVEHFVALSDRLGASQELCHRRRLCERNRSRTTNVMKAWCPGHGTNSLVT</sequence>
<name>A0A9P3PZC6_LYOSH</name>
<comment type="caution">
    <text evidence="1">The sequence shown here is derived from an EMBL/GenBank/DDBJ whole genome shotgun (WGS) entry which is preliminary data.</text>
</comment>